<proteinExistence type="predicted"/>
<dbReference type="EMBL" id="ML986509">
    <property type="protein sequence ID" value="KAF2273528.1"/>
    <property type="molecule type" value="Genomic_DNA"/>
</dbReference>
<evidence type="ECO:0000313" key="2">
    <source>
        <dbReference type="EMBL" id="KAF2273528.1"/>
    </source>
</evidence>
<feature type="signal peptide" evidence="1">
    <location>
        <begin position="1"/>
        <end position="16"/>
    </location>
</feature>
<dbReference type="GeneID" id="54555200"/>
<dbReference type="RefSeq" id="XP_033651067.1">
    <property type="nucleotide sequence ID" value="XM_033802025.1"/>
</dbReference>
<sequence>MKFLAIFTLLALSSYALLTDSTVPATEDIQPNVVFVSRANDYPYKSSCPGGSGRDSWNFNKWESESFVAWHKNDRLAEQFRIVYRGQRFGNPNNWVNAARRAGVMVNGIPRASCVAVTCRSCGTCGVGYEGGRWECYGGRV</sequence>
<feature type="chain" id="PRO_5025481138" description="SCP domain-containing protein" evidence="1">
    <location>
        <begin position="17"/>
        <end position="141"/>
    </location>
</feature>
<dbReference type="OrthoDB" id="5358886at2759"/>
<protein>
    <recommendedName>
        <fullName evidence="4">SCP domain-containing protein</fullName>
    </recommendedName>
</protein>
<evidence type="ECO:0000256" key="1">
    <source>
        <dbReference type="SAM" id="SignalP"/>
    </source>
</evidence>
<evidence type="ECO:0000313" key="3">
    <source>
        <dbReference type="Proteomes" id="UP000800097"/>
    </source>
</evidence>
<dbReference type="AlphaFoldDB" id="A0A6A6JC02"/>
<gene>
    <name evidence="2" type="ORF">EI97DRAFT_480484</name>
</gene>
<reference evidence="2" key="1">
    <citation type="journal article" date="2020" name="Stud. Mycol.">
        <title>101 Dothideomycetes genomes: a test case for predicting lifestyles and emergence of pathogens.</title>
        <authorList>
            <person name="Haridas S."/>
            <person name="Albert R."/>
            <person name="Binder M."/>
            <person name="Bloem J."/>
            <person name="Labutti K."/>
            <person name="Salamov A."/>
            <person name="Andreopoulos B."/>
            <person name="Baker S."/>
            <person name="Barry K."/>
            <person name="Bills G."/>
            <person name="Bluhm B."/>
            <person name="Cannon C."/>
            <person name="Castanera R."/>
            <person name="Culley D."/>
            <person name="Daum C."/>
            <person name="Ezra D."/>
            <person name="Gonzalez J."/>
            <person name="Henrissat B."/>
            <person name="Kuo A."/>
            <person name="Liang C."/>
            <person name="Lipzen A."/>
            <person name="Lutzoni F."/>
            <person name="Magnuson J."/>
            <person name="Mondo S."/>
            <person name="Nolan M."/>
            <person name="Ohm R."/>
            <person name="Pangilinan J."/>
            <person name="Park H.-J."/>
            <person name="Ramirez L."/>
            <person name="Alfaro M."/>
            <person name="Sun H."/>
            <person name="Tritt A."/>
            <person name="Yoshinaga Y."/>
            <person name="Zwiers L.-H."/>
            <person name="Turgeon B."/>
            <person name="Goodwin S."/>
            <person name="Spatafora J."/>
            <person name="Crous P."/>
            <person name="Grigoriev I."/>
        </authorList>
    </citation>
    <scope>NUCLEOTIDE SEQUENCE</scope>
    <source>
        <strain evidence="2">CBS 379.55</strain>
    </source>
</reference>
<organism evidence="2 3">
    <name type="scientific">Westerdykella ornata</name>
    <dbReference type="NCBI Taxonomy" id="318751"/>
    <lineage>
        <taxon>Eukaryota</taxon>
        <taxon>Fungi</taxon>
        <taxon>Dikarya</taxon>
        <taxon>Ascomycota</taxon>
        <taxon>Pezizomycotina</taxon>
        <taxon>Dothideomycetes</taxon>
        <taxon>Pleosporomycetidae</taxon>
        <taxon>Pleosporales</taxon>
        <taxon>Sporormiaceae</taxon>
        <taxon>Westerdykella</taxon>
    </lineage>
</organism>
<accession>A0A6A6JC02</accession>
<evidence type="ECO:0008006" key="4">
    <source>
        <dbReference type="Google" id="ProtNLM"/>
    </source>
</evidence>
<keyword evidence="3" id="KW-1185">Reference proteome</keyword>
<dbReference type="Proteomes" id="UP000800097">
    <property type="component" value="Unassembled WGS sequence"/>
</dbReference>
<name>A0A6A6JC02_WESOR</name>
<keyword evidence="1" id="KW-0732">Signal</keyword>